<evidence type="ECO:0000313" key="3">
    <source>
        <dbReference type="Proteomes" id="UP001209878"/>
    </source>
</evidence>
<dbReference type="EMBL" id="JAODUO010000006">
    <property type="protein sequence ID" value="KAK2193842.1"/>
    <property type="molecule type" value="Genomic_DNA"/>
</dbReference>
<evidence type="ECO:0008006" key="4">
    <source>
        <dbReference type="Google" id="ProtNLM"/>
    </source>
</evidence>
<keyword evidence="3" id="KW-1185">Reference proteome</keyword>
<dbReference type="AlphaFoldDB" id="A0AAD9ULN6"/>
<keyword evidence="1" id="KW-1133">Transmembrane helix</keyword>
<keyword evidence="1" id="KW-0472">Membrane</keyword>
<gene>
    <name evidence="2" type="ORF">NP493_5g14016</name>
</gene>
<organism evidence="2 3">
    <name type="scientific">Ridgeia piscesae</name>
    <name type="common">Tubeworm</name>
    <dbReference type="NCBI Taxonomy" id="27915"/>
    <lineage>
        <taxon>Eukaryota</taxon>
        <taxon>Metazoa</taxon>
        <taxon>Spiralia</taxon>
        <taxon>Lophotrochozoa</taxon>
        <taxon>Annelida</taxon>
        <taxon>Polychaeta</taxon>
        <taxon>Sedentaria</taxon>
        <taxon>Canalipalpata</taxon>
        <taxon>Sabellida</taxon>
        <taxon>Siboglinidae</taxon>
        <taxon>Ridgeia</taxon>
    </lineage>
</organism>
<dbReference type="PANTHER" id="PTHR20921">
    <property type="entry name" value="TRANSMEMBRANE PROTEIN 222"/>
    <property type="match status" value="1"/>
</dbReference>
<dbReference type="Proteomes" id="UP001209878">
    <property type="component" value="Unassembled WGS sequence"/>
</dbReference>
<dbReference type="Pfam" id="PF05608">
    <property type="entry name" value="RTE1"/>
    <property type="match status" value="1"/>
</dbReference>
<sequence length="204" mass="23277">MPNMRVGMADDLVGVDVVRSESVSPVPEKMYEGDLICQGGIDRRRNRYPHCIVWTPIPLITWLFPFIGHMGICTTIGVIRDFAGPYFVSEDNMGFGNPTKYWQLSLDKVPSANTKETWDRGVHDASEEYKGRMHNLFCDNCHSHVAYALNTMNYDKSTSWNMFTLTFLMLVHGKHVSVIGFIKTWLPFMMIAAITIAIILFFKT</sequence>
<protein>
    <recommendedName>
        <fullName evidence="4">Transmembrane protein 222</fullName>
    </recommendedName>
</protein>
<proteinExistence type="predicted"/>
<feature type="transmembrane region" description="Helical" evidence="1">
    <location>
        <begin position="185"/>
        <end position="202"/>
    </location>
</feature>
<keyword evidence="1" id="KW-0812">Transmembrane</keyword>
<comment type="caution">
    <text evidence="2">The sequence shown here is derived from an EMBL/GenBank/DDBJ whole genome shotgun (WGS) entry which is preliminary data.</text>
</comment>
<reference evidence="2" key="1">
    <citation type="journal article" date="2023" name="Mol. Biol. Evol.">
        <title>Third-Generation Sequencing Reveals the Adaptive Role of the Epigenome in Three Deep-Sea Polychaetes.</title>
        <authorList>
            <person name="Perez M."/>
            <person name="Aroh O."/>
            <person name="Sun Y."/>
            <person name="Lan Y."/>
            <person name="Juniper S.K."/>
            <person name="Young C.R."/>
            <person name="Angers B."/>
            <person name="Qian P.Y."/>
        </authorList>
    </citation>
    <scope>NUCLEOTIDE SEQUENCE</scope>
    <source>
        <strain evidence="2">R07B-5</strain>
    </source>
</reference>
<name>A0AAD9ULN6_RIDPI</name>
<evidence type="ECO:0000313" key="2">
    <source>
        <dbReference type="EMBL" id="KAK2193842.1"/>
    </source>
</evidence>
<dbReference type="InterPro" id="IPR008496">
    <property type="entry name" value="TMEM222/RTE1"/>
</dbReference>
<dbReference type="PANTHER" id="PTHR20921:SF0">
    <property type="entry name" value="TRANSMEMBRANE PROTEIN 222"/>
    <property type="match status" value="1"/>
</dbReference>
<accession>A0AAD9ULN6</accession>
<evidence type="ECO:0000256" key="1">
    <source>
        <dbReference type="SAM" id="Phobius"/>
    </source>
</evidence>